<dbReference type="InterPro" id="IPR017850">
    <property type="entry name" value="Alkaline_phosphatase_core_sf"/>
</dbReference>
<name>A0A2T5JBN0_9SPHI</name>
<evidence type="ECO:0000259" key="6">
    <source>
        <dbReference type="Pfam" id="PF00884"/>
    </source>
</evidence>
<evidence type="ECO:0000256" key="4">
    <source>
        <dbReference type="ARBA" id="ARBA00022837"/>
    </source>
</evidence>
<dbReference type="InterPro" id="IPR000917">
    <property type="entry name" value="Sulfatase_N"/>
</dbReference>
<comment type="caution">
    <text evidence="7">The sequence shown here is derived from an EMBL/GenBank/DDBJ whole genome shotgun (WGS) entry which is preliminary data.</text>
</comment>
<evidence type="ECO:0000256" key="5">
    <source>
        <dbReference type="SAM" id="SignalP"/>
    </source>
</evidence>
<evidence type="ECO:0000256" key="1">
    <source>
        <dbReference type="ARBA" id="ARBA00008779"/>
    </source>
</evidence>
<reference evidence="7 8" key="1">
    <citation type="submission" date="2018-04" db="EMBL/GenBank/DDBJ databases">
        <title>Genomic Encyclopedia of Archaeal and Bacterial Type Strains, Phase II (KMG-II): from individual species to whole genera.</title>
        <authorList>
            <person name="Goeker M."/>
        </authorList>
    </citation>
    <scope>NUCLEOTIDE SEQUENCE [LARGE SCALE GENOMIC DNA]</scope>
    <source>
        <strain evidence="7 8">DSM 26809</strain>
    </source>
</reference>
<feature type="domain" description="Sulfatase N-terminal" evidence="6">
    <location>
        <begin position="28"/>
        <end position="362"/>
    </location>
</feature>
<comment type="similarity">
    <text evidence="1">Belongs to the sulfatase family.</text>
</comment>
<protein>
    <submittedName>
        <fullName evidence="7">Arylsulfatase A-like enzyme</fullName>
    </submittedName>
</protein>
<dbReference type="RefSeq" id="WP_107828457.1">
    <property type="nucleotide sequence ID" value="NZ_CP160205.1"/>
</dbReference>
<dbReference type="PANTHER" id="PTHR42693">
    <property type="entry name" value="ARYLSULFATASE FAMILY MEMBER"/>
    <property type="match status" value="1"/>
</dbReference>
<keyword evidence="2" id="KW-0479">Metal-binding</keyword>
<dbReference type="Gene3D" id="3.40.720.10">
    <property type="entry name" value="Alkaline Phosphatase, subunit A"/>
    <property type="match status" value="1"/>
</dbReference>
<dbReference type="SUPFAM" id="SSF53649">
    <property type="entry name" value="Alkaline phosphatase-like"/>
    <property type="match status" value="1"/>
</dbReference>
<evidence type="ECO:0000256" key="3">
    <source>
        <dbReference type="ARBA" id="ARBA00022801"/>
    </source>
</evidence>
<dbReference type="Gene3D" id="3.30.1120.10">
    <property type="match status" value="1"/>
</dbReference>
<sequence length="464" mass="52022">MLMKFVKRLLLLLLIAPASLLAQTKQRPNIVFILADDLGYGDVGVYGQQKILTPNIDELAKEGTKFTDFYAGAPVCSPSRGALLTGKHTGHATIRGNMTIKGGIPGGKEGKQVYRQGLLPQEQTIGNVLRNAGYTTGLVGKWHVDGFDTTATPLAHGFDYFYGWLVAYEQTYRSTYWPDQWYRNGKMVDIPQNKNGQKQYYTSEIITDDAIDFIGKHKNDKKPFFVMVNHSNPHSPLDAPHNTIYENKDWTADQKTYAAMVTYLDKSVGKIKQYLIDNGLDKNTIVIFTSDNGPRSEPTKQLTDVANFFQSYGPLRGYKRDVTEGGIRIPLVVWGKGLIKAGAVSHTPGYFVDFMATFAGIANGKPAPGTDGINLYPYFLNAQAAPKDRFLYWEFFEGGYVQAVRYGNWKAIIRNGKLSLYDLSKDIHEDHDLADAQPEIVKKVQDYLRTSRTPSPYWPLEGEK</sequence>
<dbReference type="EMBL" id="QAOQ01000003">
    <property type="protein sequence ID" value="PTQ98286.1"/>
    <property type="molecule type" value="Genomic_DNA"/>
</dbReference>
<evidence type="ECO:0000313" key="7">
    <source>
        <dbReference type="EMBL" id="PTQ98286.1"/>
    </source>
</evidence>
<dbReference type="InterPro" id="IPR024607">
    <property type="entry name" value="Sulfatase_CS"/>
</dbReference>
<feature type="chain" id="PRO_5015693638" evidence="5">
    <location>
        <begin position="23"/>
        <end position="464"/>
    </location>
</feature>
<feature type="signal peptide" evidence="5">
    <location>
        <begin position="1"/>
        <end position="22"/>
    </location>
</feature>
<dbReference type="InterPro" id="IPR050738">
    <property type="entry name" value="Sulfatase"/>
</dbReference>
<gene>
    <name evidence="7" type="ORF">C8P68_103449</name>
</gene>
<dbReference type="OrthoDB" id="9764377at2"/>
<dbReference type="AlphaFoldDB" id="A0A2T5JBN0"/>
<dbReference type="CDD" id="cd16145">
    <property type="entry name" value="ARS_like"/>
    <property type="match status" value="1"/>
</dbReference>
<accession>A0A2T5JBN0</accession>
<dbReference type="GO" id="GO:0046872">
    <property type="term" value="F:metal ion binding"/>
    <property type="evidence" value="ECO:0007669"/>
    <property type="project" value="UniProtKB-KW"/>
</dbReference>
<dbReference type="GO" id="GO:0004065">
    <property type="term" value="F:arylsulfatase activity"/>
    <property type="evidence" value="ECO:0007669"/>
    <property type="project" value="TreeGrafter"/>
</dbReference>
<proteinExistence type="inferred from homology"/>
<organism evidence="7 8">
    <name type="scientific">Mucilaginibacter yixingensis</name>
    <dbReference type="NCBI Taxonomy" id="1295612"/>
    <lineage>
        <taxon>Bacteria</taxon>
        <taxon>Pseudomonadati</taxon>
        <taxon>Bacteroidota</taxon>
        <taxon>Sphingobacteriia</taxon>
        <taxon>Sphingobacteriales</taxon>
        <taxon>Sphingobacteriaceae</taxon>
        <taxon>Mucilaginibacter</taxon>
    </lineage>
</organism>
<keyword evidence="8" id="KW-1185">Reference proteome</keyword>
<evidence type="ECO:0000256" key="2">
    <source>
        <dbReference type="ARBA" id="ARBA00022723"/>
    </source>
</evidence>
<dbReference type="PROSITE" id="PS00149">
    <property type="entry name" value="SULFATASE_2"/>
    <property type="match status" value="1"/>
</dbReference>
<keyword evidence="3" id="KW-0378">Hydrolase</keyword>
<dbReference type="PROSITE" id="PS00523">
    <property type="entry name" value="SULFATASE_1"/>
    <property type="match status" value="1"/>
</dbReference>
<dbReference type="PANTHER" id="PTHR42693:SF53">
    <property type="entry name" value="ENDO-4-O-SULFATASE"/>
    <property type="match status" value="1"/>
</dbReference>
<evidence type="ECO:0000313" key="8">
    <source>
        <dbReference type="Proteomes" id="UP000244168"/>
    </source>
</evidence>
<dbReference type="Proteomes" id="UP000244168">
    <property type="component" value="Unassembled WGS sequence"/>
</dbReference>
<keyword evidence="5" id="KW-0732">Signal</keyword>
<dbReference type="Pfam" id="PF00884">
    <property type="entry name" value="Sulfatase"/>
    <property type="match status" value="1"/>
</dbReference>
<keyword evidence="4" id="KW-0106">Calcium</keyword>